<dbReference type="Proteomes" id="UP001189429">
    <property type="component" value="Unassembled WGS sequence"/>
</dbReference>
<feature type="region of interest" description="Disordered" evidence="1">
    <location>
        <begin position="198"/>
        <end position="244"/>
    </location>
</feature>
<dbReference type="Pfam" id="PF00160">
    <property type="entry name" value="Pro_isomerase"/>
    <property type="match status" value="1"/>
</dbReference>
<keyword evidence="4" id="KW-1185">Reference proteome</keyword>
<dbReference type="InterPro" id="IPR002130">
    <property type="entry name" value="Cyclophilin-type_PPIase_dom"/>
</dbReference>
<evidence type="ECO:0000259" key="2">
    <source>
        <dbReference type="Pfam" id="PF00160"/>
    </source>
</evidence>
<comment type="caution">
    <text evidence="3">The sequence shown here is derived from an EMBL/GenBank/DDBJ whole genome shotgun (WGS) entry which is preliminary data.</text>
</comment>
<evidence type="ECO:0000313" key="3">
    <source>
        <dbReference type="EMBL" id="CAK0833593.1"/>
    </source>
</evidence>
<dbReference type="EMBL" id="CAUYUJ010012237">
    <property type="protein sequence ID" value="CAK0833593.1"/>
    <property type="molecule type" value="Genomic_DNA"/>
</dbReference>
<feature type="compositionally biased region" description="Low complexity" evidence="1">
    <location>
        <begin position="214"/>
        <end position="240"/>
    </location>
</feature>
<proteinExistence type="predicted"/>
<accession>A0ABN9SPD5</accession>
<feature type="domain" description="PPIase cyclophilin-type" evidence="2">
    <location>
        <begin position="89"/>
        <end position="141"/>
    </location>
</feature>
<reference evidence="3" key="1">
    <citation type="submission" date="2023-10" db="EMBL/GenBank/DDBJ databases">
        <authorList>
            <person name="Chen Y."/>
            <person name="Shah S."/>
            <person name="Dougan E. K."/>
            <person name="Thang M."/>
            <person name="Chan C."/>
        </authorList>
    </citation>
    <scope>NUCLEOTIDE SEQUENCE [LARGE SCALE GENOMIC DNA]</scope>
</reference>
<name>A0ABN9SPD5_9DINO</name>
<evidence type="ECO:0000313" key="4">
    <source>
        <dbReference type="Proteomes" id="UP001189429"/>
    </source>
</evidence>
<protein>
    <recommendedName>
        <fullName evidence="2">PPIase cyclophilin-type domain-containing protein</fullName>
    </recommendedName>
</protein>
<dbReference type="InterPro" id="IPR029000">
    <property type="entry name" value="Cyclophilin-like_dom_sf"/>
</dbReference>
<dbReference type="SUPFAM" id="SSF50891">
    <property type="entry name" value="Cyclophilin-like"/>
    <property type="match status" value="1"/>
</dbReference>
<organism evidence="3 4">
    <name type="scientific">Prorocentrum cordatum</name>
    <dbReference type="NCBI Taxonomy" id="2364126"/>
    <lineage>
        <taxon>Eukaryota</taxon>
        <taxon>Sar</taxon>
        <taxon>Alveolata</taxon>
        <taxon>Dinophyceae</taxon>
        <taxon>Prorocentrales</taxon>
        <taxon>Prorocentraceae</taxon>
        <taxon>Prorocentrum</taxon>
    </lineage>
</organism>
<dbReference type="Gene3D" id="2.40.100.10">
    <property type="entry name" value="Cyclophilin-like"/>
    <property type="match status" value="1"/>
</dbReference>
<gene>
    <name evidence="3" type="ORF">PCOR1329_LOCUS31241</name>
</gene>
<sequence>MNAHPKDLEFRSKVMRWGQRKGISLDVLDRLLLLPKPEIDSILQAYVPPGDRGDGVALEASEDSTFDVVFDVALHGDSQETRAAHEENASFTVRVHPDWAPLGAAHFRKLVEQGWYNDAGVFRVVEGFVAQFGLPARPQPDMQKIADDRVLGDGMAVADRFFSGYGENPSQGRIKREGNAYLDNFPKMTKFTKVSIKGQPAEPEAEKAPPAPAPSAAQAAAPGAGQADARGGAAAAAAEQVPEKVPDVAAVAPPPLKSGGRSWLCASAARWVLAGWLLWLL</sequence>
<evidence type="ECO:0000256" key="1">
    <source>
        <dbReference type="SAM" id="MobiDB-lite"/>
    </source>
</evidence>